<dbReference type="PANTHER" id="PTHR43057">
    <property type="entry name" value="ARSENITE EFFLUX TRANSPORTER"/>
    <property type="match status" value="1"/>
</dbReference>
<feature type="transmembrane region" description="Helical" evidence="8">
    <location>
        <begin position="163"/>
        <end position="183"/>
    </location>
</feature>
<dbReference type="InterPro" id="IPR004706">
    <property type="entry name" value="Arsenical-R_Acr3"/>
</dbReference>
<accession>A0A098ECT4</accession>
<dbReference type="PANTHER" id="PTHR43057:SF1">
    <property type="entry name" value="ARSENICAL-RESISTANCE PROTEIN 3"/>
    <property type="match status" value="1"/>
</dbReference>
<proteinExistence type="inferred from homology"/>
<keyword evidence="6 8" id="KW-1133">Transmembrane helix</keyword>
<comment type="subcellular location">
    <subcellularLocation>
        <location evidence="1">Cell membrane</location>
        <topology evidence="1">Multi-pass membrane protein</topology>
    </subcellularLocation>
</comment>
<keyword evidence="7 8" id="KW-0472">Membrane</keyword>
<evidence type="ECO:0000256" key="8">
    <source>
        <dbReference type="SAM" id="Phobius"/>
    </source>
</evidence>
<feature type="transmembrane region" description="Helical" evidence="8">
    <location>
        <begin position="231"/>
        <end position="256"/>
    </location>
</feature>
<keyword evidence="4" id="KW-1003">Cell membrane</keyword>
<evidence type="ECO:0000256" key="1">
    <source>
        <dbReference type="ARBA" id="ARBA00004651"/>
    </source>
</evidence>
<dbReference type="Gene3D" id="1.20.1530.20">
    <property type="match status" value="1"/>
</dbReference>
<evidence type="ECO:0000256" key="3">
    <source>
        <dbReference type="ARBA" id="ARBA00022448"/>
    </source>
</evidence>
<feature type="transmembrane region" description="Helical" evidence="8">
    <location>
        <begin position="38"/>
        <end position="60"/>
    </location>
</feature>
<reference evidence="9" key="1">
    <citation type="submission" date="2014-09" db="EMBL/GenBank/DDBJ databases">
        <authorList>
            <person name="Probst J Alexander"/>
        </authorList>
    </citation>
    <scope>NUCLEOTIDE SEQUENCE</scope>
</reference>
<evidence type="ECO:0000256" key="4">
    <source>
        <dbReference type="ARBA" id="ARBA00022475"/>
    </source>
</evidence>
<feature type="transmembrane region" description="Helical" evidence="8">
    <location>
        <begin position="101"/>
        <end position="121"/>
    </location>
</feature>
<evidence type="ECO:0000256" key="6">
    <source>
        <dbReference type="ARBA" id="ARBA00022989"/>
    </source>
</evidence>
<evidence type="ECO:0000313" key="9">
    <source>
        <dbReference type="EMBL" id="CEG12825.1"/>
    </source>
</evidence>
<dbReference type="Pfam" id="PF01758">
    <property type="entry name" value="SBF"/>
    <property type="match status" value="1"/>
</dbReference>
<dbReference type="GO" id="GO:0015297">
    <property type="term" value="F:antiporter activity"/>
    <property type="evidence" value="ECO:0007669"/>
    <property type="project" value="InterPro"/>
</dbReference>
<keyword evidence="3" id="KW-0813">Transport</keyword>
<organism evidence="9">
    <name type="scientific">groundwater metagenome</name>
    <dbReference type="NCBI Taxonomy" id="717931"/>
    <lineage>
        <taxon>unclassified sequences</taxon>
        <taxon>metagenomes</taxon>
        <taxon>ecological metagenomes</taxon>
    </lineage>
</organism>
<feature type="transmembrane region" description="Helical" evidence="8">
    <location>
        <begin position="277"/>
        <end position="302"/>
    </location>
</feature>
<sequence length="320" mass="35091">MVNKILKSVTDNLIYLILGSILLGLLIGQYVGSDVKSVLNMLVLPVLFFMIYPMMINIKIEEFFNAFKDTRPVLLSLFINFVVSPLLAIGIANVFFSGDPIYAVGLYLIALLPTSGMTAAWTGLAKGNLNTSLVLISVNLLLSVLILPIYLKFLIPAGVPFDLVVLFKDLLTIVIIPMIAGDLTQRFIIKKYGKEKFMELKPNFSGLSSIGVLMVVFIAICMKSTSILSDVVASAMIIIPLILFYGLMLGTSILIGKYLLERGKAIALTYSTGMRDLSVAIAVAMLSFPKAVLLIVLCYMIQPPVAALYMKYLRGKNKEN</sequence>
<evidence type="ECO:0000256" key="2">
    <source>
        <dbReference type="ARBA" id="ARBA00010110"/>
    </source>
</evidence>
<comment type="similarity">
    <text evidence="2">Belongs to the arsenical resistance-3 (ACR3) (TC 2.A.59) family.</text>
</comment>
<dbReference type="AlphaFoldDB" id="A0A098ECT4"/>
<dbReference type="GO" id="GO:0015104">
    <property type="term" value="F:antimonite transmembrane transporter activity"/>
    <property type="evidence" value="ECO:0007669"/>
    <property type="project" value="TreeGrafter"/>
</dbReference>
<dbReference type="EMBL" id="CCXY01000198">
    <property type="protein sequence ID" value="CEG12825.1"/>
    <property type="molecule type" value="Genomic_DNA"/>
</dbReference>
<dbReference type="InterPro" id="IPR038770">
    <property type="entry name" value="Na+/solute_symporter_sf"/>
</dbReference>
<feature type="transmembrane region" description="Helical" evidence="8">
    <location>
        <begin position="204"/>
        <end position="225"/>
    </location>
</feature>
<gene>
    <name evidence="9" type="ORF">MSIBF_A2770006</name>
</gene>
<dbReference type="InterPro" id="IPR002657">
    <property type="entry name" value="BilAc:Na_symport/Acr3"/>
</dbReference>
<evidence type="ECO:0000256" key="7">
    <source>
        <dbReference type="ARBA" id="ARBA00023136"/>
    </source>
</evidence>
<dbReference type="GO" id="GO:0005886">
    <property type="term" value="C:plasma membrane"/>
    <property type="evidence" value="ECO:0007669"/>
    <property type="project" value="UniProtKB-SubCell"/>
</dbReference>
<feature type="transmembrane region" description="Helical" evidence="8">
    <location>
        <begin position="133"/>
        <end position="151"/>
    </location>
</feature>
<keyword evidence="5 8" id="KW-0812">Transmembrane</keyword>
<feature type="transmembrane region" description="Helical" evidence="8">
    <location>
        <begin position="12"/>
        <end position="32"/>
    </location>
</feature>
<evidence type="ECO:0000256" key="5">
    <source>
        <dbReference type="ARBA" id="ARBA00022692"/>
    </source>
</evidence>
<name>A0A098ECT4_9ZZZZ</name>
<dbReference type="GO" id="GO:0015105">
    <property type="term" value="F:arsenite transmembrane transporter activity"/>
    <property type="evidence" value="ECO:0007669"/>
    <property type="project" value="TreeGrafter"/>
</dbReference>
<feature type="transmembrane region" description="Helical" evidence="8">
    <location>
        <begin position="72"/>
        <end position="95"/>
    </location>
</feature>
<protein>
    <submittedName>
        <fullName evidence="9">Putative Transport protein (Substrate arsenite)</fullName>
    </submittedName>
</protein>